<sequence length="223" mass="25010">MRAPSAISERSTARRYDVIRHLPRGMVRRKTGVTLIEGLLAPKGHWRTAHLILGRSLSTRLKLHWRADGPCCLVEDQKRKVSILGCGVKQKWGTWWLDKGLRKRAGKTQPRAPRAKRSRWPKQTLQRLPTPSAAPTKKQWRQWPILNLFDAGLPSLADLHKMPDGLPANHGRTAAGTCADPQRATWGRSSPRSQLSKNNTAEHGVSDAWLGAMALHRTIMKGL</sequence>
<dbReference type="EMBL" id="JBBPEH010000009">
    <property type="protein sequence ID" value="KAK7534242.1"/>
    <property type="molecule type" value="Genomic_DNA"/>
</dbReference>
<gene>
    <name evidence="2" type="ORF">J3D65DRAFT_478738</name>
</gene>
<dbReference type="RefSeq" id="XP_066653281.1">
    <property type="nucleotide sequence ID" value="XM_066796562.1"/>
</dbReference>
<feature type="region of interest" description="Disordered" evidence="1">
    <location>
        <begin position="167"/>
        <end position="202"/>
    </location>
</feature>
<protein>
    <submittedName>
        <fullName evidence="2">Uncharacterized protein</fullName>
    </submittedName>
</protein>
<proteinExistence type="predicted"/>
<feature type="compositionally biased region" description="Polar residues" evidence="1">
    <location>
        <begin position="187"/>
        <end position="201"/>
    </location>
</feature>
<evidence type="ECO:0000313" key="3">
    <source>
        <dbReference type="Proteomes" id="UP001360953"/>
    </source>
</evidence>
<dbReference type="Proteomes" id="UP001360953">
    <property type="component" value="Unassembled WGS sequence"/>
</dbReference>
<keyword evidence="3" id="KW-1185">Reference proteome</keyword>
<organism evidence="2 3">
    <name type="scientific">Phyllosticta citribraziliensis</name>
    <dbReference type="NCBI Taxonomy" id="989973"/>
    <lineage>
        <taxon>Eukaryota</taxon>
        <taxon>Fungi</taxon>
        <taxon>Dikarya</taxon>
        <taxon>Ascomycota</taxon>
        <taxon>Pezizomycotina</taxon>
        <taxon>Dothideomycetes</taxon>
        <taxon>Dothideomycetes incertae sedis</taxon>
        <taxon>Botryosphaeriales</taxon>
        <taxon>Phyllostictaceae</taxon>
        <taxon>Phyllosticta</taxon>
    </lineage>
</organism>
<evidence type="ECO:0000256" key="1">
    <source>
        <dbReference type="SAM" id="MobiDB-lite"/>
    </source>
</evidence>
<name>A0ABR1LKF3_9PEZI</name>
<evidence type="ECO:0000313" key="2">
    <source>
        <dbReference type="EMBL" id="KAK7534242.1"/>
    </source>
</evidence>
<reference evidence="2 3" key="1">
    <citation type="submission" date="2024-04" db="EMBL/GenBank/DDBJ databases">
        <title>Phyllosticta paracitricarpa is synonymous to the EU quarantine fungus P. citricarpa based on phylogenomic analyses.</title>
        <authorList>
            <consortium name="Lawrence Berkeley National Laboratory"/>
            <person name="Van ingen-buijs V.A."/>
            <person name="Van westerhoven A.C."/>
            <person name="Haridas S."/>
            <person name="Skiadas P."/>
            <person name="Martin F."/>
            <person name="Groenewald J.Z."/>
            <person name="Crous P.W."/>
            <person name="Seidl M.F."/>
        </authorList>
    </citation>
    <scope>NUCLEOTIDE SEQUENCE [LARGE SCALE GENOMIC DNA]</scope>
    <source>
        <strain evidence="2 3">CPC 17464</strain>
    </source>
</reference>
<feature type="region of interest" description="Disordered" evidence="1">
    <location>
        <begin position="103"/>
        <end position="136"/>
    </location>
</feature>
<comment type="caution">
    <text evidence="2">The sequence shown here is derived from an EMBL/GenBank/DDBJ whole genome shotgun (WGS) entry which is preliminary data.</text>
</comment>
<accession>A0ABR1LKF3</accession>
<dbReference type="GeneID" id="92029468"/>